<accession>A0A1I4D6S2</accession>
<dbReference type="PANTHER" id="PTHR43179">
    <property type="entry name" value="RHAMNOSYLTRANSFERASE WBBL"/>
    <property type="match status" value="1"/>
</dbReference>
<dbReference type="Gene3D" id="3.90.550.10">
    <property type="entry name" value="Spore Coat Polysaccharide Biosynthesis Protein SpsA, Chain A"/>
    <property type="match status" value="1"/>
</dbReference>
<dbReference type="InterPro" id="IPR029044">
    <property type="entry name" value="Nucleotide-diphossugar_trans"/>
</dbReference>
<gene>
    <name evidence="2" type="ORF">SAMN05192579_10885</name>
</gene>
<dbReference type="EMBL" id="FOSR01000008">
    <property type="protein sequence ID" value="SFK88529.1"/>
    <property type="molecule type" value="Genomic_DNA"/>
</dbReference>
<dbReference type="CDD" id="cd03801">
    <property type="entry name" value="GT4_PimA-like"/>
    <property type="match status" value="1"/>
</dbReference>
<evidence type="ECO:0000259" key="1">
    <source>
        <dbReference type="Pfam" id="PF00535"/>
    </source>
</evidence>
<dbReference type="SUPFAM" id="SSF53448">
    <property type="entry name" value="Nucleotide-diphospho-sugar transferases"/>
    <property type="match status" value="1"/>
</dbReference>
<dbReference type="SUPFAM" id="SSF53756">
    <property type="entry name" value="UDP-Glycosyltransferase/glycogen phosphorylase"/>
    <property type="match status" value="1"/>
</dbReference>
<dbReference type="InterPro" id="IPR001173">
    <property type="entry name" value="Glyco_trans_2-like"/>
</dbReference>
<proteinExistence type="predicted"/>
<organism evidence="2 3">
    <name type="scientific">Rhodanobacter glycinis</name>
    <dbReference type="NCBI Taxonomy" id="582702"/>
    <lineage>
        <taxon>Bacteria</taxon>
        <taxon>Pseudomonadati</taxon>
        <taxon>Pseudomonadota</taxon>
        <taxon>Gammaproteobacteria</taxon>
        <taxon>Lysobacterales</taxon>
        <taxon>Rhodanobacteraceae</taxon>
        <taxon>Rhodanobacter</taxon>
    </lineage>
</organism>
<dbReference type="Pfam" id="PF00535">
    <property type="entry name" value="Glycos_transf_2"/>
    <property type="match status" value="1"/>
</dbReference>
<evidence type="ECO:0000313" key="2">
    <source>
        <dbReference type="EMBL" id="SFK88529.1"/>
    </source>
</evidence>
<keyword evidence="3" id="KW-1185">Reference proteome</keyword>
<dbReference type="Gene3D" id="3.40.50.2000">
    <property type="entry name" value="Glycogen Phosphorylase B"/>
    <property type="match status" value="1"/>
</dbReference>
<protein>
    <submittedName>
        <fullName evidence="2">Glycosyltransferase, GT2 family</fullName>
    </submittedName>
</protein>
<dbReference type="GO" id="GO:0016740">
    <property type="term" value="F:transferase activity"/>
    <property type="evidence" value="ECO:0007669"/>
    <property type="project" value="UniProtKB-KW"/>
</dbReference>
<evidence type="ECO:0000313" key="3">
    <source>
        <dbReference type="Proteomes" id="UP000198725"/>
    </source>
</evidence>
<dbReference type="CDD" id="cd04186">
    <property type="entry name" value="GT_2_like_c"/>
    <property type="match status" value="1"/>
</dbReference>
<sequence length="681" mass="75013">MAQRGLKGTISRITQEFRPRPARDPAWQLDVIDVPFSPFELPSSSTPQVSVIIPVHGKLPYTLACLRSIARHGARAPFEVIVVDDASPDDSATTLAQISGLRLLRNEQNLGFIGSCNAGAASAHGDYLLFLNNDTQVTPGWLDRLLDVFAENPQCGLTGSRLVYPDGRLQEAGGIVFSDASGWNYGRFEHPADPRFLYRRDADYISGASLMVDAALFRQLGGFDSRYAPAYYEDTDLAFAVRAAGRRVIYQPESLVIHFEGISSGTDPLAGVKRYQTINRGKFAQKWSQALADQPAPGTPAELAIHHGDRPHILIVDALMPEPARDSGSLRMFNILQLLQELGWRISFMADNRRASANEIALLGRAGAHTLCKPWTPPLAGWLRREGASLDAVMLCRHYVAQPHFDLVRRLAPTAKLLFDTVDLHFLREQRAAEHTNNTALARQATQTRQRELALIRASDVSFVVSPIEHALLTAELPDTQIELLSNVHDVYGCSNGFAARRDLVFVGGFGHPPNVDAVHWLAEEIYPLIHAQRPDIALHLIGDIPETARPALSHEGIHIHGRVEQLDPWMNGCRVSLAPLRYGAGVKGKVNMAMSHGLPVVGTPLAAEGMQLHDGENILLGDTAEAFAKAVLRLYDDELLWLRLSEAGLENVHRHFSFDAARETLQRVLPGKPGLHRPAF</sequence>
<dbReference type="PANTHER" id="PTHR43179:SF7">
    <property type="entry name" value="RHAMNOSYLTRANSFERASE WBBL"/>
    <property type="match status" value="1"/>
</dbReference>
<name>A0A1I4D6S2_9GAMM</name>
<reference evidence="3" key="1">
    <citation type="submission" date="2016-10" db="EMBL/GenBank/DDBJ databases">
        <authorList>
            <person name="Varghese N."/>
            <person name="Submissions S."/>
        </authorList>
    </citation>
    <scope>NUCLEOTIDE SEQUENCE [LARGE SCALE GENOMIC DNA]</scope>
    <source>
        <strain evidence="3">MO64</strain>
    </source>
</reference>
<keyword evidence="2" id="KW-0808">Transferase</keyword>
<dbReference type="AlphaFoldDB" id="A0A1I4D6S2"/>
<dbReference type="Proteomes" id="UP000198725">
    <property type="component" value="Unassembled WGS sequence"/>
</dbReference>
<dbReference type="RefSeq" id="WP_092703850.1">
    <property type="nucleotide sequence ID" value="NZ_FOSR01000008.1"/>
</dbReference>
<dbReference type="Pfam" id="PF13692">
    <property type="entry name" value="Glyco_trans_1_4"/>
    <property type="match status" value="1"/>
</dbReference>
<feature type="domain" description="Glycosyltransferase 2-like" evidence="1">
    <location>
        <begin position="50"/>
        <end position="195"/>
    </location>
</feature>